<reference evidence="19" key="3">
    <citation type="submission" date="2021-05" db="UniProtKB">
        <authorList>
            <consortium name="EnsemblPlants"/>
        </authorList>
    </citation>
    <scope>IDENTIFICATION</scope>
    <source>
        <strain evidence="19">cv. B73</strain>
    </source>
</reference>
<dbReference type="SUPFAM" id="SSF53098">
    <property type="entry name" value="Ribonuclease H-like"/>
    <property type="match status" value="1"/>
</dbReference>
<evidence type="ECO:0000256" key="13">
    <source>
        <dbReference type="ARBA" id="ARBA00022884"/>
    </source>
</evidence>
<evidence type="ECO:0000256" key="14">
    <source>
        <dbReference type="ARBA" id="ARBA00023015"/>
    </source>
</evidence>
<evidence type="ECO:0000256" key="12">
    <source>
        <dbReference type="ARBA" id="ARBA00022839"/>
    </source>
</evidence>
<dbReference type="InterPro" id="IPR012337">
    <property type="entry name" value="RNaseH-like_sf"/>
</dbReference>
<dbReference type="Gramene" id="Zm00001eb035530_T001">
    <property type="protein sequence ID" value="Zm00001eb035530_P001"/>
    <property type="gene ID" value="Zm00001eb035530"/>
</dbReference>
<dbReference type="Proteomes" id="UP000007305">
    <property type="component" value="Chromosome 1"/>
</dbReference>
<comment type="similarity">
    <text evidence="5">Belongs to the CAF1 family.</text>
</comment>
<organism evidence="19 20">
    <name type="scientific">Zea mays</name>
    <name type="common">Maize</name>
    <dbReference type="NCBI Taxonomy" id="4577"/>
    <lineage>
        <taxon>Eukaryota</taxon>
        <taxon>Viridiplantae</taxon>
        <taxon>Streptophyta</taxon>
        <taxon>Embryophyta</taxon>
        <taxon>Tracheophyta</taxon>
        <taxon>Spermatophyta</taxon>
        <taxon>Magnoliopsida</taxon>
        <taxon>Liliopsida</taxon>
        <taxon>Poales</taxon>
        <taxon>Poaceae</taxon>
        <taxon>PACMAD clade</taxon>
        <taxon>Panicoideae</taxon>
        <taxon>Andropogonodae</taxon>
        <taxon>Andropogoneae</taxon>
        <taxon>Tripsacinae</taxon>
        <taxon>Zea</taxon>
    </lineage>
</organism>
<name>A0A804LTK3_MAIZE</name>
<keyword evidence="11" id="KW-0378">Hydrolase</keyword>
<keyword evidence="9" id="KW-0540">Nuclease</keyword>
<dbReference type="GO" id="GO:0000288">
    <property type="term" value="P:nuclear-transcribed mRNA catabolic process, deadenylation-dependent decay"/>
    <property type="evidence" value="ECO:0000318"/>
    <property type="project" value="GO_Central"/>
</dbReference>
<evidence type="ECO:0000256" key="1">
    <source>
        <dbReference type="ARBA" id="ARBA00001663"/>
    </source>
</evidence>
<keyword evidence="10" id="KW-0479">Metal-binding</keyword>
<keyword evidence="16" id="KW-0539">Nucleus</keyword>
<dbReference type="EnsemblPlants" id="Zm00001eb035530_T001">
    <property type="protein sequence ID" value="Zm00001eb035530_P001"/>
    <property type="gene ID" value="Zm00001eb035530"/>
</dbReference>
<dbReference type="InterPro" id="IPR039637">
    <property type="entry name" value="CNOT7/CNOT8/Pop2"/>
</dbReference>
<accession>A0A804LTK3</accession>
<dbReference type="GO" id="GO:0005634">
    <property type="term" value="C:nucleus"/>
    <property type="evidence" value="ECO:0007669"/>
    <property type="project" value="UniProtKB-SubCell"/>
</dbReference>
<keyword evidence="14" id="KW-0805">Transcription regulation</keyword>
<evidence type="ECO:0000256" key="11">
    <source>
        <dbReference type="ARBA" id="ARBA00022801"/>
    </source>
</evidence>
<evidence type="ECO:0000256" key="8">
    <source>
        <dbReference type="ARBA" id="ARBA00022490"/>
    </source>
</evidence>
<sequence>MDAPVAESAEVMALNRKQILSIWRSSPADMVEAVADNIQQLVGQQPQRPRRNVRGEHGAEEISAVGRWEMVLTCGGHESARSRARAEDRQVGLGWQPTESVRGVSGCQWAPPVSAGARQSAGFFFGPRGWKAWEWAEQRGKRPMRSAMDAPVAESAEVMALNRKQILSIWRSSPADMVEAVADNIQQLVGQQPQRPRRNVRGEHGAEEISAVGRWEMVLTCGGHERATARGVHGDAVVVAVADPDGVTGLAGGTPVPPPMNMRFIPNTMPTTDAMDVGSSAPRTPSTSSSERTPSPLQRVEVRQVWAHNFDGEAKLIESLLPKFQYVAVDMEFSGMVYRPVGPVYKLEPAERYRLLRCTVDTLHLHPVQLGLTLFDAGCVLLGGHGGATQYVWQYNFRDFDVRQHRHVAESVAALWSRGVDLDWMRQYGIAAEVAFGPHLRKWTRAGLGRADVVTSCGGYDLAYLVKMMFGTGFRMPRSTTEFDAVVKAVLHRRRVFDIGEMARLFPREHLRRGLDNIAGQLNAAWFAADAARQASYDSLRTCYTFMNLREIYFDGDDKLAGVDRILAEVTVF</sequence>
<keyword evidence="15" id="KW-0804">Transcription</keyword>
<evidence type="ECO:0000313" key="20">
    <source>
        <dbReference type="Proteomes" id="UP000007305"/>
    </source>
</evidence>
<dbReference type="Gene3D" id="3.30.420.10">
    <property type="entry name" value="Ribonuclease H-like superfamily/Ribonuclease H"/>
    <property type="match status" value="1"/>
</dbReference>
<evidence type="ECO:0000313" key="19">
    <source>
        <dbReference type="EnsemblPlants" id="Zm00001eb035530_P001"/>
    </source>
</evidence>
<evidence type="ECO:0000256" key="2">
    <source>
        <dbReference type="ARBA" id="ARBA00001968"/>
    </source>
</evidence>
<comment type="function">
    <text evidence="17">Ubiquitous transcription factor required for a diverse set of processes. It is a component of the CCR4 complex involved in the control of gene expression.</text>
</comment>
<reference evidence="20" key="1">
    <citation type="submission" date="2015-12" db="EMBL/GenBank/DDBJ databases">
        <title>Update maize B73 reference genome by single molecule sequencing technologies.</title>
        <authorList>
            <consortium name="Maize Genome Sequencing Project"/>
            <person name="Ware D."/>
        </authorList>
    </citation>
    <scope>NUCLEOTIDE SEQUENCE [LARGE SCALE GENOMIC DNA]</scope>
    <source>
        <strain evidence="20">cv. B73</strain>
    </source>
</reference>
<dbReference type="GO" id="GO:0046872">
    <property type="term" value="F:metal ion binding"/>
    <property type="evidence" value="ECO:0007669"/>
    <property type="project" value="UniProtKB-KW"/>
</dbReference>
<dbReference type="Pfam" id="PF04857">
    <property type="entry name" value="CAF1"/>
    <property type="match status" value="1"/>
</dbReference>
<keyword evidence="13" id="KW-0694">RNA-binding</keyword>
<evidence type="ECO:0000256" key="16">
    <source>
        <dbReference type="ARBA" id="ARBA00023242"/>
    </source>
</evidence>
<dbReference type="PANTHER" id="PTHR10797">
    <property type="entry name" value="CCR4-NOT TRANSCRIPTION COMPLEX SUBUNIT"/>
    <property type="match status" value="1"/>
</dbReference>
<protein>
    <recommendedName>
        <fullName evidence="7">poly(A)-specific ribonuclease</fullName>
        <ecNumber evidence="7">3.1.13.4</ecNumber>
    </recommendedName>
</protein>
<feature type="region of interest" description="Disordered" evidence="18">
    <location>
        <begin position="274"/>
        <end position="297"/>
    </location>
</feature>
<proteinExistence type="inferred from homology"/>
<dbReference type="GO" id="GO:0030015">
    <property type="term" value="C:CCR4-NOT core complex"/>
    <property type="evidence" value="ECO:0000318"/>
    <property type="project" value="GO_Central"/>
</dbReference>
<feature type="compositionally biased region" description="Low complexity" evidence="18">
    <location>
        <begin position="279"/>
        <end position="296"/>
    </location>
</feature>
<comment type="subcellular location">
    <subcellularLocation>
        <location evidence="4">Cytoplasm</location>
    </subcellularLocation>
    <subcellularLocation>
        <location evidence="3">Nucleus</location>
    </subcellularLocation>
</comment>
<evidence type="ECO:0000256" key="5">
    <source>
        <dbReference type="ARBA" id="ARBA00008372"/>
    </source>
</evidence>
<dbReference type="GO" id="GO:0003723">
    <property type="term" value="F:RNA binding"/>
    <property type="evidence" value="ECO:0007669"/>
    <property type="project" value="UniProtKB-KW"/>
</dbReference>
<evidence type="ECO:0000256" key="6">
    <source>
        <dbReference type="ARBA" id="ARBA00011757"/>
    </source>
</evidence>
<comment type="catalytic activity">
    <reaction evidence="1">
        <text>Exonucleolytic cleavage of poly(A) to 5'-AMP.</text>
        <dbReference type="EC" id="3.1.13.4"/>
    </reaction>
</comment>
<dbReference type="InterPro" id="IPR036397">
    <property type="entry name" value="RNaseH_sf"/>
</dbReference>
<comment type="subunit">
    <text evidence="6">Component of the CCR4-NOT complex, at least composed of CRR4 and CAF1 proteins.</text>
</comment>
<evidence type="ECO:0000256" key="4">
    <source>
        <dbReference type="ARBA" id="ARBA00004496"/>
    </source>
</evidence>
<keyword evidence="20" id="KW-1185">Reference proteome</keyword>
<dbReference type="FunFam" id="3.30.420.10:FF:000067">
    <property type="entry name" value="Putative CCR4-associated factor 1 11"/>
    <property type="match status" value="1"/>
</dbReference>
<dbReference type="AlphaFoldDB" id="A0A804LTK3"/>
<dbReference type="GO" id="GO:0004535">
    <property type="term" value="F:poly(A)-specific ribonuclease activity"/>
    <property type="evidence" value="ECO:0000318"/>
    <property type="project" value="GO_Central"/>
</dbReference>
<evidence type="ECO:0000256" key="15">
    <source>
        <dbReference type="ARBA" id="ARBA00023163"/>
    </source>
</evidence>
<dbReference type="FunCoup" id="A0A804LTK3">
    <property type="interactions" value="22"/>
</dbReference>
<evidence type="ECO:0000256" key="9">
    <source>
        <dbReference type="ARBA" id="ARBA00022722"/>
    </source>
</evidence>
<evidence type="ECO:0000256" key="18">
    <source>
        <dbReference type="SAM" id="MobiDB-lite"/>
    </source>
</evidence>
<evidence type="ECO:0000256" key="10">
    <source>
        <dbReference type="ARBA" id="ARBA00022723"/>
    </source>
</evidence>
<evidence type="ECO:0000256" key="7">
    <source>
        <dbReference type="ARBA" id="ARBA00012161"/>
    </source>
</evidence>
<evidence type="ECO:0000256" key="17">
    <source>
        <dbReference type="ARBA" id="ARBA00025148"/>
    </source>
</evidence>
<keyword evidence="12" id="KW-0269">Exonuclease</keyword>
<evidence type="ECO:0000256" key="3">
    <source>
        <dbReference type="ARBA" id="ARBA00004123"/>
    </source>
</evidence>
<reference evidence="19" key="2">
    <citation type="submission" date="2019-07" db="EMBL/GenBank/DDBJ databases">
        <authorList>
            <person name="Seetharam A."/>
            <person name="Woodhouse M."/>
            <person name="Cannon E."/>
        </authorList>
    </citation>
    <scope>NUCLEOTIDE SEQUENCE [LARGE SCALE GENOMIC DNA]</scope>
    <source>
        <strain evidence="19">cv. B73</strain>
    </source>
</reference>
<dbReference type="InParanoid" id="A0A804LTK3"/>
<keyword evidence="8" id="KW-0963">Cytoplasm</keyword>
<dbReference type="GO" id="GO:0000932">
    <property type="term" value="C:P-body"/>
    <property type="evidence" value="ECO:0000318"/>
    <property type="project" value="GO_Central"/>
</dbReference>
<comment type="cofactor">
    <cofactor evidence="2">
        <name>a divalent metal cation</name>
        <dbReference type="ChEBI" id="CHEBI:60240"/>
    </cofactor>
</comment>
<dbReference type="EC" id="3.1.13.4" evidence="7"/>
<dbReference type="InterPro" id="IPR006941">
    <property type="entry name" value="RNase_CAF1"/>
</dbReference>